<dbReference type="EMBL" id="CP007514">
    <property type="protein sequence ID" value="AHY46044.1"/>
    <property type="molecule type" value="Genomic_DNA"/>
</dbReference>
<evidence type="ECO:0000256" key="2">
    <source>
        <dbReference type="SAM" id="SignalP"/>
    </source>
</evidence>
<evidence type="ECO:0000256" key="1">
    <source>
        <dbReference type="SAM" id="Phobius"/>
    </source>
</evidence>
<proteinExistence type="predicted"/>
<feature type="chain" id="PRO_5038498683" evidence="2">
    <location>
        <begin position="29"/>
        <end position="357"/>
    </location>
</feature>
<sequence>MTSAALRPSPVLAFLASFLAVLGATAFANPVPALADVLPARSGHERIFGTVTVEPGEAVPGASSKVGDVRVYGLVGGDAGAFVGSVALEGPVGGDVETAFGDVRVAAPVGGSARTGMGDVSVLAPVGGDVATAFGDIYVDGTVGGNVEVEHGDVTLGPNARIGGDVVCGNGLCDRHEGARISGNVMSGSMNGAGGGGFGEGGGTGSWLLSAALLCGASLLAAVIAPRALASSAAAAGSYPGWSLLLGLGSVVVAAVGGVLLTVSGIGIPLLLLLIPAYLVLVLFGVVVVSYLIGKKVAFLTGGYRQGAGFAAVVGAAVVSLTLLLPFGSLLLVLVGLFGAGAVLTAFFLRRTKRRVV</sequence>
<feature type="signal peptide" evidence="2">
    <location>
        <begin position="1"/>
        <end position="28"/>
    </location>
</feature>
<feature type="transmembrane region" description="Helical" evidence="1">
    <location>
        <begin position="306"/>
        <end position="324"/>
    </location>
</feature>
<dbReference type="OrthoDB" id="5245180at2"/>
<evidence type="ECO:0000313" key="5">
    <source>
        <dbReference type="Proteomes" id="UP000025229"/>
    </source>
</evidence>
<protein>
    <submittedName>
        <fullName evidence="4">Polymer-forming cytoskeletal protein</fullName>
    </submittedName>
</protein>
<dbReference type="KEGG" id="rrd:RradSPS_0761"/>
<dbReference type="Proteomes" id="UP001281130">
    <property type="component" value="Unassembled WGS sequence"/>
</dbReference>
<dbReference type="HOGENOM" id="CLU_775865_0_0_11"/>
<keyword evidence="1" id="KW-0472">Membrane</keyword>
<dbReference type="RefSeq" id="WP_038680824.1">
    <property type="nucleotide sequence ID" value="NZ_CP007514.1"/>
</dbReference>
<gene>
    <name evidence="3" type="ORF">RradSPS_0761</name>
    <name evidence="4" type="ORF">SIL72_05355</name>
</gene>
<evidence type="ECO:0000313" key="4">
    <source>
        <dbReference type="EMBL" id="MDX5893454.1"/>
    </source>
</evidence>
<keyword evidence="5" id="KW-1185">Reference proteome</keyword>
<dbReference type="Proteomes" id="UP000025229">
    <property type="component" value="Chromosome"/>
</dbReference>
<feature type="transmembrane region" description="Helical" evidence="1">
    <location>
        <begin position="270"/>
        <end position="294"/>
    </location>
</feature>
<keyword evidence="1" id="KW-1133">Transmembrane helix</keyword>
<feature type="transmembrane region" description="Helical" evidence="1">
    <location>
        <begin position="242"/>
        <end position="264"/>
    </location>
</feature>
<accession>A0A023X1Y9</accession>
<reference evidence="3" key="1">
    <citation type="submission" date="2014-03" db="EMBL/GenBank/DDBJ databases">
        <title>Complete genome sequence of the Radio-Resistant Rubrobacter radiotolerans RSPS-4.</title>
        <authorList>
            <person name="Egas C.C."/>
            <person name="Barroso C.C."/>
            <person name="Froufe H.J.C."/>
            <person name="Pacheco J.J."/>
            <person name="Albuquerque L.L."/>
            <person name="da Costa M.M.S."/>
        </authorList>
    </citation>
    <scope>NUCLEOTIDE SEQUENCE [LARGE SCALE GENOMIC DNA]</scope>
    <source>
        <strain evidence="3">RSPS-4</strain>
    </source>
</reference>
<feature type="transmembrane region" description="Helical" evidence="1">
    <location>
        <begin position="330"/>
        <end position="349"/>
    </location>
</feature>
<feature type="transmembrane region" description="Helical" evidence="1">
    <location>
        <begin position="207"/>
        <end position="230"/>
    </location>
</feature>
<organism evidence="3 5">
    <name type="scientific">Rubrobacter radiotolerans</name>
    <name type="common">Arthrobacter radiotolerans</name>
    <dbReference type="NCBI Taxonomy" id="42256"/>
    <lineage>
        <taxon>Bacteria</taxon>
        <taxon>Bacillati</taxon>
        <taxon>Actinomycetota</taxon>
        <taxon>Rubrobacteria</taxon>
        <taxon>Rubrobacterales</taxon>
        <taxon>Rubrobacteraceae</taxon>
        <taxon>Rubrobacter</taxon>
    </lineage>
</organism>
<dbReference type="EMBL" id="JAWXXX010000001">
    <property type="protein sequence ID" value="MDX5893454.1"/>
    <property type="molecule type" value="Genomic_DNA"/>
</dbReference>
<dbReference type="AlphaFoldDB" id="A0A023X1Y9"/>
<name>A0A023X1Y9_RUBRA</name>
<reference evidence="4" key="2">
    <citation type="submission" date="2023-11" db="EMBL/GenBank/DDBJ databases">
        <title>MicrobeMod: A computational toolkit for identifying prokaryotic methylation and restriction-modification with nanopore sequencing.</title>
        <authorList>
            <person name="Crits-Christoph A."/>
            <person name="Kang S.C."/>
            <person name="Lee H."/>
            <person name="Ostrov N."/>
        </authorList>
    </citation>
    <scope>NUCLEOTIDE SEQUENCE</scope>
    <source>
        <strain evidence="4">ATCC 51242</strain>
    </source>
</reference>
<keyword evidence="2" id="KW-0732">Signal</keyword>
<dbReference type="STRING" id="42256.RradSPS_0761"/>
<evidence type="ECO:0000313" key="3">
    <source>
        <dbReference type="EMBL" id="AHY46044.1"/>
    </source>
</evidence>
<keyword evidence="1" id="KW-0812">Transmembrane</keyword>
<dbReference type="eggNOG" id="COG1664">
    <property type="taxonomic scope" value="Bacteria"/>
</dbReference>